<feature type="region of interest" description="Disordered" evidence="6">
    <location>
        <begin position="1"/>
        <end position="30"/>
    </location>
</feature>
<organism evidence="7 8">
    <name type="scientific">Apiospora marii</name>
    <dbReference type="NCBI Taxonomy" id="335849"/>
    <lineage>
        <taxon>Eukaryota</taxon>
        <taxon>Fungi</taxon>
        <taxon>Dikarya</taxon>
        <taxon>Ascomycota</taxon>
        <taxon>Pezizomycotina</taxon>
        <taxon>Sordariomycetes</taxon>
        <taxon>Xylariomycetidae</taxon>
        <taxon>Amphisphaeriales</taxon>
        <taxon>Apiosporaceae</taxon>
        <taxon>Apiospora</taxon>
    </lineage>
</organism>
<evidence type="ECO:0000256" key="5">
    <source>
        <dbReference type="ARBA" id="ARBA00023242"/>
    </source>
</evidence>
<proteinExistence type="inferred from homology"/>
<reference evidence="7 8" key="1">
    <citation type="submission" date="2023-01" db="EMBL/GenBank/DDBJ databases">
        <title>Analysis of 21 Apiospora genomes using comparative genomics revels a genus with tremendous synthesis potential of carbohydrate active enzymes and secondary metabolites.</title>
        <authorList>
            <person name="Sorensen T."/>
        </authorList>
    </citation>
    <scope>NUCLEOTIDE SEQUENCE [LARGE SCALE GENOMIC DNA]</scope>
    <source>
        <strain evidence="7 8">CBS 20057</strain>
    </source>
</reference>
<dbReference type="GO" id="GO:0000428">
    <property type="term" value="C:DNA-directed RNA polymerase complex"/>
    <property type="evidence" value="ECO:0007669"/>
    <property type="project" value="UniProtKB-KW"/>
</dbReference>
<comment type="similarity">
    <text evidence="2">Belongs to the eukaryotic RPA49/POLR1E RNA polymerase subunit family.</text>
</comment>
<dbReference type="Pfam" id="PF06870">
    <property type="entry name" value="RNA_pol_I_A49"/>
    <property type="match status" value="1"/>
</dbReference>
<keyword evidence="8" id="KW-1185">Reference proteome</keyword>
<keyword evidence="4" id="KW-0804">Transcription</keyword>
<comment type="subcellular location">
    <subcellularLocation>
        <location evidence="1">Nucleus</location>
        <location evidence="1">Nucleolus</location>
    </subcellularLocation>
</comment>
<evidence type="ECO:0000256" key="2">
    <source>
        <dbReference type="ARBA" id="ARBA00009430"/>
    </source>
</evidence>
<name>A0ABR1SNP0_9PEZI</name>
<keyword evidence="5" id="KW-0539">Nucleus</keyword>
<evidence type="ECO:0000256" key="4">
    <source>
        <dbReference type="ARBA" id="ARBA00023163"/>
    </source>
</evidence>
<dbReference type="EMBL" id="JAQQWI010000005">
    <property type="protein sequence ID" value="KAK8035935.1"/>
    <property type="molecule type" value="Genomic_DNA"/>
</dbReference>
<evidence type="ECO:0000313" key="7">
    <source>
        <dbReference type="EMBL" id="KAK8035935.1"/>
    </source>
</evidence>
<dbReference type="InterPro" id="IPR009668">
    <property type="entry name" value="RNA_pol-assoc_fac_A49-like"/>
</dbReference>
<keyword evidence="3 7" id="KW-0240">DNA-directed RNA polymerase</keyword>
<accession>A0ABR1SNP0</accession>
<dbReference type="PANTHER" id="PTHR14440">
    <property type="entry name" value="DNA-DIRECTED RNA POLYMERASE I SUBUNIT RPA49"/>
    <property type="match status" value="1"/>
</dbReference>
<gene>
    <name evidence="7" type="ORF">PG991_002008</name>
</gene>
<evidence type="ECO:0000256" key="1">
    <source>
        <dbReference type="ARBA" id="ARBA00004604"/>
    </source>
</evidence>
<dbReference type="Proteomes" id="UP001396898">
    <property type="component" value="Unassembled WGS sequence"/>
</dbReference>
<evidence type="ECO:0000256" key="6">
    <source>
        <dbReference type="SAM" id="MobiDB-lite"/>
    </source>
</evidence>
<evidence type="ECO:0000256" key="3">
    <source>
        <dbReference type="ARBA" id="ARBA00022478"/>
    </source>
</evidence>
<protein>
    <submittedName>
        <fullName evidence="7">DNA-directed RNA polymerase I subunit RPA49</fullName>
    </submittedName>
</protein>
<sequence length="439" mass="48484">MGSKRKIDEGAPSSKEKKVKKSRQAPAAAPQIVKVNSVRTARECAPVVASIPGLTKLPNLSFQAYTKPAPSQKKSKKASPPELMLHASTDRVDYTAKEDGDGGVDSHLAHYIGVFDPATGKLDVIQAKKMTMRVTPKAQKAPEESAEDAAFRTMTEQRNTLGMEFGTKKAKKAIASITENAIGPGRSNVEGVTTLDSSSMALMDSISDAARGIASREQLQATADQSKPVPPGNFDATEIQDVYKPEELIGADLLSSIPVKDWQDIAKKQSPLTNPNKYVSESFWNVARSLHPVRNLRILRYLSCLLTISKNMRKGKDRGSFKLPDRKKLQELLDPAPVQLIDSIRRKFSEGGEVRKFHTDLLKTYCCALVSILENYEFDTEAIRFDLSMTEKEFTQYFKQIGGKMMIRKDPAGGKGKVQVAKLALPLEFPTIRFARARR</sequence>
<evidence type="ECO:0000313" key="8">
    <source>
        <dbReference type="Proteomes" id="UP001396898"/>
    </source>
</evidence>
<comment type="caution">
    <text evidence="7">The sequence shown here is derived from an EMBL/GenBank/DDBJ whole genome shotgun (WGS) entry which is preliminary data.</text>
</comment>